<dbReference type="RefSeq" id="WP_267264548.1">
    <property type="nucleotide sequence ID" value="NZ_JAOVZW010000004.1"/>
</dbReference>
<dbReference type="PROSITE" id="PS50005">
    <property type="entry name" value="TPR"/>
    <property type="match status" value="3"/>
</dbReference>
<reference evidence="4" key="1">
    <citation type="submission" date="2022-10" db="EMBL/GenBank/DDBJ databases">
        <title>Chryseobacterium sp. nov., a novel bacterial species.</title>
        <authorList>
            <person name="Cao Y."/>
        </authorList>
    </citation>
    <scope>NUCLEOTIDE SEQUENCE</scope>
    <source>
        <strain evidence="4">CCTCC AB2015118</strain>
    </source>
</reference>
<dbReference type="SUPFAM" id="SSF48452">
    <property type="entry name" value="TPR-like"/>
    <property type="match status" value="4"/>
</dbReference>
<feature type="repeat" description="TPR" evidence="1">
    <location>
        <begin position="432"/>
        <end position="465"/>
    </location>
</feature>
<feature type="domain" description="Ancillary SecYEG translocon subunit/Cell division coordinator CpoB TPR" evidence="3">
    <location>
        <begin position="58"/>
        <end position="199"/>
    </location>
</feature>
<evidence type="ECO:0000256" key="1">
    <source>
        <dbReference type="PROSITE-ProRule" id="PRU00339"/>
    </source>
</evidence>
<feature type="repeat" description="TPR" evidence="1">
    <location>
        <begin position="719"/>
        <end position="752"/>
    </location>
</feature>
<dbReference type="Gene3D" id="1.25.40.10">
    <property type="entry name" value="Tetratricopeptide repeat domain"/>
    <property type="match status" value="6"/>
</dbReference>
<dbReference type="InterPro" id="IPR018704">
    <property type="entry name" value="SecYEG/CpoB_TPR"/>
</dbReference>
<dbReference type="SMART" id="SM00028">
    <property type="entry name" value="TPR"/>
    <property type="match status" value="13"/>
</dbReference>
<dbReference type="Proteomes" id="UP001073122">
    <property type="component" value="Unassembled WGS sequence"/>
</dbReference>
<dbReference type="InterPro" id="IPR011990">
    <property type="entry name" value="TPR-like_helical_dom_sf"/>
</dbReference>
<organism evidence="4 5">
    <name type="scientific">Chryseobacterium formosus</name>
    <dbReference type="NCBI Taxonomy" id="1537363"/>
    <lineage>
        <taxon>Bacteria</taxon>
        <taxon>Pseudomonadati</taxon>
        <taxon>Bacteroidota</taxon>
        <taxon>Flavobacteriia</taxon>
        <taxon>Flavobacteriales</taxon>
        <taxon>Weeksellaceae</taxon>
        <taxon>Chryseobacterium group</taxon>
        <taxon>Chryseobacterium</taxon>
    </lineage>
</organism>
<keyword evidence="1" id="KW-0802">TPR repeat</keyword>
<proteinExistence type="predicted"/>
<feature type="repeat" description="TPR" evidence="1">
    <location>
        <begin position="319"/>
        <end position="352"/>
    </location>
</feature>
<evidence type="ECO:0000259" key="3">
    <source>
        <dbReference type="Pfam" id="PF09976"/>
    </source>
</evidence>
<dbReference type="InterPro" id="IPR019734">
    <property type="entry name" value="TPR_rpt"/>
</dbReference>
<dbReference type="Pfam" id="PF09976">
    <property type="entry name" value="TPR_21"/>
    <property type="match status" value="1"/>
</dbReference>
<evidence type="ECO:0000313" key="5">
    <source>
        <dbReference type="Proteomes" id="UP001073122"/>
    </source>
</evidence>
<keyword evidence="2" id="KW-0732">Signal</keyword>
<comment type="caution">
    <text evidence="4">The sequence shown here is derived from an EMBL/GenBank/DDBJ whole genome shotgun (WGS) entry which is preliminary data.</text>
</comment>
<evidence type="ECO:0000313" key="4">
    <source>
        <dbReference type="EMBL" id="MCX8523230.1"/>
    </source>
</evidence>
<accession>A0ABT3XQM0</accession>
<name>A0ABT3XQM0_9FLAO</name>
<dbReference type="PANTHER" id="PTHR12558">
    <property type="entry name" value="CELL DIVISION CYCLE 16,23,27"/>
    <property type="match status" value="1"/>
</dbReference>
<dbReference type="EMBL" id="JAOVZW010000004">
    <property type="protein sequence ID" value="MCX8523230.1"/>
    <property type="molecule type" value="Genomic_DNA"/>
</dbReference>
<protein>
    <submittedName>
        <fullName evidence="4">Tetratricopeptide repeat protein</fullName>
    </submittedName>
</protein>
<feature type="chain" id="PRO_5046192562" evidence="2">
    <location>
        <begin position="21"/>
        <end position="988"/>
    </location>
</feature>
<keyword evidence="5" id="KW-1185">Reference proteome</keyword>
<sequence length="988" mass="113100">MKSKKILLAAAVFYFGVSEAQQSQYFTQKENYRFNLAQNLYQTKVYNASQYEYARQYFYNQNLEQSKKEASQFFDNVIGVILQKNHAEDGLTAFMKEYPNSAYFAQANLPLADYYLAKKDFKEALKTLKKVNQYQLTREENTQYILKLGYAKFMMGDSKGAIDALEEAHKTADDSQKGDIAYMLGHLYYSKRDNVKAFQYFDSVKDQPKFSKLVRPYYVQMYYNDKDYDKAISEGNALLNEDISESYKAEVHKIIGESYFMKNDYNSAYPHLKDYLSVQQNPSENDLYEMGFVAAQLKKYDEAVSYYNQLLNSNSALAQNAYYQLGNAYLAVEKKQEALSAFRSAYQMDYDKGVKKLAHEQYAKLSYDIGNPFENPTNVIQNYITINNNDAKTSEMRSLLVKSYLYSGNFKETLNAIDKLPNSTPETDKVDQEVSYLLGTEEFNKGNFDEAEKYFLRSLEFDLNKEFHSRALYWLGQVYYQKGNYPSAIARYEKLTNETFPEKQQLSYDLGYAYFKSKKFDQAEQFFTQYLKNPKPEFKNDAELRLADINYANNDLDQAISIYDKNSEDATDYTLYQKALALGFKDDQAAKITNLKSLISKYPASEYIDDAQYEIGVAYSAQNDYNNSNDFFGKVIKSSSDKDLIANASIYRAQNYIDQNQSDKALLELKSLGEQYKNTAYAQKIVQAAKPIFTKNGDVSGYADFARNVGVNIDASEIDEINLSTGKQYFTKKDYKNAISYYEKYLTQNPTGEGLYQAKYELGESYYQTNNPTKALLVLQEVGNVQNDYQDDAQTRLAQIYIAQGNSAEAKKYLESIRNSSDINVKNYANVELMKVYAEEKNFSEAEKLANAVIANNKNSAAVIETAKVIKARSLMNSGKDKDAQTAYTSLEKSSNTEVAAEALYAKAFYQNKGKAFKSSNETIFKIANNYASEDYWGAKALVLMAKNYVGLKDNYQASYTCDQIISNYADFPEIVAEAKEVKKTIKK</sequence>
<dbReference type="Pfam" id="PF13432">
    <property type="entry name" value="TPR_16"/>
    <property type="match status" value="3"/>
</dbReference>
<evidence type="ECO:0000256" key="2">
    <source>
        <dbReference type="SAM" id="SignalP"/>
    </source>
</evidence>
<dbReference type="PANTHER" id="PTHR12558:SF13">
    <property type="entry name" value="CELL DIVISION CYCLE PROTEIN 27 HOMOLOG"/>
    <property type="match status" value="1"/>
</dbReference>
<dbReference type="Pfam" id="PF13174">
    <property type="entry name" value="TPR_6"/>
    <property type="match status" value="2"/>
</dbReference>
<feature type="signal peptide" evidence="2">
    <location>
        <begin position="1"/>
        <end position="20"/>
    </location>
</feature>
<dbReference type="Pfam" id="PF13181">
    <property type="entry name" value="TPR_8"/>
    <property type="match status" value="1"/>
</dbReference>
<gene>
    <name evidence="4" type="ORF">OF897_04740</name>
</gene>